<reference evidence="2 3" key="1">
    <citation type="journal article" date="2016" name="ISME J.">
        <title>Global occurrence and heterogeneity of the Roseobacter-clade species Ruegeria mobilis.</title>
        <authorList>
            <person name="Sonnenschein E."/>
            <person name="Gram L."/>
        </authorList>
    </citation>
    <scope>NUCLEOTIDE SEQUENCE [LARGE SCALE GENOMIC DNA]</scope>
    <source>
        <strain evidence="2 3">F1926</strain>
    </source>
</reference>
<dbReference type="EMBL" id="CP015230">
    <property type="protein sequence ID" value="ANP41940.1"/>
    <property type="molecule type" value="Genomic_DNA"/>
</dbReference>
<proteinExistence type="predicted"/>
<sequence length="659" mass="67951">MTKSVIGALRVNLGLDSAKFERGSKRVQSPLAGMKKQFLAVAAAASAAGGAITAAALAGARDLDKAAKSARRLGASIGAFRALELAAGEAGVSLSSLTNDIQTIDREIAAIGTSGNAQRALDALGLTVQDLADTDADQKLARIADRIKALGLSTGEASAVLRDLGVRNREMVLLMLSGGDAIRQARSDIEDYGLAVRGVDAAEIELANDRIARLALVSQYASQRLAQALVPTLGRLAKAMTDSLREGGTLRAVIDGLTGNLQRMGSYLAVAVAGFGTRYVAALVAAKLATATLSGALVFLRGALIRTGIGALIVGAGELVYQLSRLISRLGGFGEALRLMKAVAGEVWERMGLGASSMGASLSATWDHVSSGFYEMIATLQTRWSIFLRNLAGAMNGIPGFKWVVEDLHGASVKARAASYETTSAADGYLASADAARARADVLAQAAQRPLSSMEVLREAMRKSREESESGAIATDRVTESLTTLGSEGGKGAGRASEAVEGLAQELQSVKSAGQSAFAGLVTGAKSFKEALSEVASSLATAFANKAFSSLFGNVFENIPGFANGTLSAPGGIALVGERGPELVNLPRGARVSTAQATRGALSGGGVADIRVFVDQDGNWRAAVEQIAGAIAVQTSSAAMQMQDRKTSGNLQNHLNRKG</sequence>
<organism evidence="2 3">
    <name type="scientific">Tritonibacter mobilis F1926</name>
    <dbReference type="NCBI Taxonomy" id="1265309"/>
    <lineage>
        <taxon>Bacteria</taxon>
        <taxon>Pseudomonadati</taxon>
        <taxon>Pseudomonadota</taxon>
        <taxon>Alphaproteobacteria</taxon>
        <taxon>Rhodobacterales</taxon>
        <taxon>Paracoccaceae</taxon>
        <taxon>Tritonibacter</taxon>
    </lineage>
</organism>
<dbReference type="OrthoDB" id="7311517at2"/>
<accession>A0A1B1A5T8</accession>
<dbReference type="GeneID" id="28251024"/>
<keyword evidence="1" id="KW-0812">Transmembrane</keyword>
<dbReference type="Proteomes" id="UP000013243">
    <property type="component" value="Chromosome"/>
</dbReference>
<dbReference type="AlphaFoldDB" id="A0A1B1A5T8"/>
<evidence type="ECO:0000313" key="2">
    <source>
        <dbReference type="EMBL" id="ANP41940.1"/>
    </source>
</evidence>
<protein>
    <recommendedName>
        <fullName evidence="4">Phage tail tape measure protein</fullName>
    </recommendedName>
</protein>
<name>A0A1B1A5T8_9RHOB</name>
<keyword evidence="1" id="KW-1133">Transmembrane helix</keyword>
<evidence type="ECO:0008006" key="4">
    <source>
        <dbReference type="Google" id="ProtNLM"/>
    </source>
</evidence>
<dbReference type="RefSeq" id="WP_052699537.1">
    <property type="nucleotide sequence ID" value="NZ_CP015230.1"/>
</dbReference>
<dbReference type="KEGG" id="rmb:K529_014280"/>
<evidence type="ECO:0000256" key="1">
    <source>
        <dbReference type="SAM" id="Phobius"/>
    </source>
</evidence>
<keyword evidence="1" id="KW-0472">Membrane</keyword>
<feature type="transmembrane region" description="Helical" evidence="1">
    <location>
        <begin position="38"/>
        <end position="60"/>
    </location>
</feature>
<dbReference type="STRING" id="1265309.K529_014280"/>
<evidence type="ECO:0000313" key="3">
    <source>
        <dbReference type="Proteomes" id="UP000013243"/>
    </source>
</evidence>
<gene>
    <name evidence="2" type="ORF">K529_014280</name>
</gene>